<keyword evidence="2 6" id="KW-0812">Transmembrane</keyword>
<evidence type="ECO:0000256" key="2">
    <source>
        <dbReference type="ARBA" id="ARBA00022692"/>
    </source>
</evidence>
<sequence length="113" mass="12324">MLTLVVTVLFGLGFALFATQNTGHTAINVGPYALAEVPVYLVILASVILTLLVTGFIYLLKSLSTSMTISEKEDELKKTKDELAEITKQAHKLELENTKLKAEAGEEEDENAI</sequence>
<keyword evidence="4 6" id="KW-0472">Membrane</keyword>
<feature type="domain" description="Lipopolysaccharide assembly protein A" evidence="7">
    <location>
        <begin position="20"/>
        <end position="83"/>
    </location>
</feature>
<dbReference type="AlphaFoldDB" id="A0A1F7XN38"/>
<organism evidence="8 9">
    <name type="scientific">Candidatus Woesebacteria bacterium RBG_16_42_24</name>
    <dbReference type="NCBI Taxonomy" id="1802485"/>
    <lineage>
        <taxon>Bacteria</taxon>
        <taxon>Candidatus Woeseibacteriota</taxon>
    </lineage>
</organism>
<dbReference type="InterPro" id="IPR010445">
    <property type="entry name" value="LapA_dom"/>
</dbReference>
<dbReference type="Proteomes" id="UP000177382">
    <property type="component" value="Unassembled WGS sequence"/>
</dbReference>
<evidence type="ECO:0000313" key="8">
    <source>
        <dbReference type="EMBL" id="OGM15685.1"/>
    </source>
</evidence>
<evidence type="ECO:0000256" key="4">
    <source>
        <dbReference type="ARBA" id="ARBA00023136"/>
    </source>
</evidence>
<evidence type="ECO:0000256" key="6">
    <source>
        <dbReference type="SAM" id="Phobius"/>
    </source>
</evidence>
<evidence type="ECO:0000259" key="7">
    <source>
        <dbReference type="Pfam" id="PF06305"/>
    </source>
</evidence>
<keyword evidence="1" id="KW-1003">Cell membrane</keyword>
<evidence type="ECO:0000256" key="5">
    <source>
        <dbReference type="SAM" id="Coils"/>
    </source>
</evidence>
<evidence type="ECO:0000256" key="1">
    <source>
        <dbReference type="ARBA" id="ARBA00022475"/>
    </source>
</evidence>
<comment type="caution">
    <text evidence="8">The sequence shown here is derived from an EMBL/GenBank/DDBJ whole genome shotgun (WGS) entry which is preliminary data.</text>
</comment>
<evidence type="ECO:0000313" key="9">
    <source>
        <dbReference type="Proteomes" id="UP000177382"/>
    </source>
</evidence>
<name>A0A1F7XN38_9BACT</name>
<accession>A0A1F7XN38</accession>
<keyword evidence="3 6" id="KW-1133">Transmembrane helix</keyword>
<dbReference type="EMBL" id="MGFX01000001">
    <property type="protein sequence ID" value="OGM15685.1"/>
    <property type="molecule type" value="Genomic_DNA"/>
</dbReference>
<dbReference type="Pfam" id="PF06305">
    <property type="entry name" value="LapA_dom"/>
    <property type="match status" value="1"/>
</dbReference>
<keyword evidence="5" id="KW-0175">Coiled coil</keyword>
<dbReference type="GO" id="GO:0005886">
    <property type="term" value="C:plasma membrane"/>
    <property type="evidence" value="ECO:0007669"/>
    <property type="project" value="InterPro"/>
</dbReference>
<protein>
    <recommendedName>
        <fullName evidence="7">Lipopolysaccharide assembly protein A domain-containing protein</fullName>
    </recommendedName>
</protein>
<reference evidence="8 9" key="1">
    <citation type="journal article" date="2016" name="Nat. Commun.">
        <title>Thousands of microbial genomes shed light on interconnected biogeochemical processes in an aquifer system.</title>
        <authorList>
            <person name="Anantharaman K."/>
            <person name="Brown C.T."/>
            <person name="Hug L.A."/>
            <person name="Sharon I."/>
            <person name="Castelle C.J."/>
            <person name="Probst A.J."/>
            <person name="Thomas B.C."/>
            <person name="Singh A."/>
            <person name="Wilkins M.J."/>
            <person name="Karaoz U."/>
            <person name="Brodie E.L."/>
            <person name="Williams K.H."/>
            <person name="Hubbard S.S."/>
            <person name="Banfield J.F."/>
        </authorList>
    </citation>
    <scope>NUCLEOTIDE SEQUENCE [LARGE SCALE GENOMIC DNA]</scope>
</reference>
<feature type="coiled-coil region" evidence="5">
    <location>
        <begin position="69"/>
        <end position="110"/>
    </location>
</feature>
<evidence type="ECO:0000256" key="3">
    <source>
        <dbReference type="ARBA" id="ARBA00022989"/>
    </source>
</evidence>
<dbReference type="STRING" id="1802485.A2V97_02785"/>
<proteinExistence type="predicted"/>
<feature type="transmembrane region" description="Helical" evidence="6">
    <location>
        <begin position="39"/>
        <end position="60"/>
    </location>
</feature>
<gene>
    <name evidence="8" type="ORF">A2V97_02785</name>
</gene>